<proteinExistence type="predicted"/>
<reference evidence="2" key="1">
    <citation type="submission" date="2016-06" db="EMBL/GenBank/DDBJ databases">
        <title>Parallel loss of symbiosis genes in relatives of nitrogen-fixing non-legume Parasponia.</title>
        <authorList>
            <person name="Van Velzen R."/>
            <person name="Holmer R."/>
            <person name="Bu F."/>
            <person name="Rutten L."/>
            <person name="Van Zeijl A."/>
            <person name="Liu W."/>
            <person name="Santuari L."/>
            <person name="Cao Q."/>
            <person name="Sharma T."/>
            <person name="Shen D."/>
            <person name="Roswanjaya Y."/>
            <person name="Wardhani T."/>
            <person name="Kalhor M.S."/>
            <person name="Jansen J."/>
            <person name="Van den Hoogen J."/>
            <person name="Gungor B."/>
            <person name="Hartog M."/>
            <person name="Hontelez J."/>
            <person name="Verver J."/>
            <person name="Yang W.-C."/>
            <person name="Schijlen E."/>
            <person name="Repin R."/>
            <person name="Schilthuizen M."/>
            <person name="Schranz E."/>
            <person name="Heidstra R."/>
            <person name="Miyata K."/>
            <person name="Fedorova E."/>
            <person name="Kohlen W."/>
            <person name="Bisseling T."/>
            <person name="Smit S."/>
            <person name="Geurts R."/>
        </authorList>
    </citation>
    <scope>NUCLEOTIDE SEQUENCE [LARGE SCALE GENOMIC DNA]</scope>
    <source>
        <strain evidence="2">cv. WU1-14</strain>
    </source>
</reference>
<comment type="caution">
    <text evidence="1">The sequence shown here is derived from an EMBL/GenBank/DDBJ whole genome shotgun (WGS) entry which is preliminary data.</text>
</comment>
<evidence type="ECO:0000313" key="1">
    <source>
        <dbReference type="EMBL" id="PON56461.1"/>
    </source>
</evidence>
<accession>A0A2P5C635</accession>
<organism evidence="1 2">
    <name type="scientific">Parasponia andersonii</name>
    <name type="common">Sponia andersonii</name>
    <dbReference type="NCBI Taxonomy" id="3476"/>
    <lineage>
        <taxon>Eukaryota</taxon>
        <taxon>Viridiplantae</taxon>
        <taxon>Streptophyta</taxon>
        <taxon>Embryophyta</taxon>
        <taxon>Tracheophyta</taxon>
        <taxon>Spermatophyta</taxon>
        <taxon>Magnoliopsida</taxon>
        <taxon>eudicotyledons</taxon>
        <taxon>Gunneridae</taxon>
        <taxon>Pentapetalae</taxon>
        <taxon>rosids</taxon>
        <taxon>fabids</taxon>
        <taxon>Rosales</taxon>
        <taxon>Cannabaceae</taxon>
        <taxon>Parasponia</taxon>
    </lineage>
</organism>
<dbReference type="EMBL" id="JXTB01000171">
    <property type="protein sequence ID" value="PON56461.1"/>
    <property type="molecule type" value="Genomic_DNA"/>
</dbReference>
<keyword evidence="2" id="KW-1185">Reference proteome</keyword>
<dbReference type="Proteomes" id="UP000237105">
    <property type="component" value="Unassembled WGS sequence"/>
</dbReference>
<sequence length="70" mass="7727">MVQNLRLRIYPSKVSTKQSSLLETITCPATSPMMNPITSPVPYPFSIDFRTMPSPDSDSLPWSNAGSPKL</sequence>
<protein>
    <submittedName>
        <fullName evidence="1">Uncharacterized protein</fullName>
    </submittedName>
</protein>
<gene>
    <name evidence="1" type="ORF">PanWU01x14_181540</name>
</gene>
<evidence type="ECO:0000313" key="2">
    <source>
        <dbReference type="Proteomes" id="UP000237105"/>
    </source>
</evidence>
<dbReference type="AlphaFoldDB" id="A0A2P5C635"/>
<name>A0A2P5C635_PARAD</name>